<dbReference type="InterPro" id="IPR000531">
    <property type="entry name" value="Beta-barrel_TonB"/>
</dbReference>
<dbReference type="InterPro" id="IPR039426">
    <property type="entry name" value="TonB-dep_rcpt-like"/>
</dbReference>
<sequence length="949" mass="104270">MAMESSISKAVRRGLIYSSLTAVALGTTNFAVAAEEVQGDVERISVTGSRIAREGTITASPVTVITAEQLTSSGAVNIGEALNELPALASTFSLSSSTEYIGTAGLNILDLRNMGTSRTLVLVDGKRHVSSQAGDSTVDVNTIPTEWVESVEIITGGASAIYGADAVTGVVNFRLKKDITGFNVSATAGEADDSDYDNKRFALSYGSDFADGAGNAGISIEHSSQSALAITDRDATATSWTTVNDPTGENVKRYVEGGHYAINNAAVIYGPWNGLDKSYSFNPDGSMREVYTGPNTEGTKCWGDCDYVNLNQYEDLQPEFDRTTINFKTNYDVTDDLTASFQAKWSETNATSRSQPAFFFGNLTLDYDNAFIQDDFKQVLTDAGYESGDSFYINRFLNDMGQRLEEDERTTQRYVASLEGVVWDEWDFEAYGIYGETELERENQNNLIYSNFFNAIDAVEIDGEIVCASEDARAEGCVAANIFADGAVTAEAADYMTTNSVSTATVEQYVFGTSIANGALFELPAGDVGFAAGIEYRKEKMETTEDELSASGDTFFNAFPNEKADFDVKEIFAEFTIPLLYDQYGIDSLTFDTAIRYADYSTVGDATSWKVGLDWVVYDDLRVRATYATAVRAPNLGEFYGAETQNFFSADDSCKVSEMEGLAPEQLALRQANCAALGVAADFDSDYDSASLDGVNKGNEDLDPEESDSYTVGIVFQPEFLDGFSATIDYWNIEITDAISGVSAQTMIDRCIDDPSGINNQYCALVERDDSGEIVKITNQVINVAKQEAEGIDFEFAYDVDLYDGDLRTGLIATYLIKRDEYAFQDDDDFDEYQGVAGDPEWSGIFTVDYTWNNWNANWKIRYIDEVETNTQQFYDNYATQYSNGDHWASYTTHDVRAVYGFENGVELGFGIDNLFDKDLPEYTSGTSATSATYDNIGRFYYVTFSYAM</sequence>
<evidence type="ECO:0000256" key="2">
    <source>
        <dbReference type="ARBA" id="ARBA00022448"/>
    </source>
</evidence>
<evidence type="ECO:0000256" key="10">
    <source>
        <dbReference type="SAM" id="SignalP"/>
    </source>
</evidence>
<dbReference type="EMBL" id="CP051180">
    <property type="protein sequence ID" value="QIZ76944.1"/>
    <property type="molecule type" value="Genomic_DNA"/>
</dbReference>
<keyword evidence="3 8" id="KW-1134">Transmembrane beta strand</keyword>
<keyword evidence="6 8" id="KW-0472">Membrane</keyword>
<proteinExistence type="inferred from homology"/>
<evidence type="ECO:0000259" key="11">
    <source>
        <dbReference type="Pfam" id="PF00593"/>
    </source>
</evidence>
<keyword evidence="2 8" id="KW-0813">Transport</keyword>
<dbReference type="InterPro" id="IPR037066">
    <property type="entry name" value="Plug_dom_sf"/>
</dbReference>
<dbReference type="InterPro" id="IPR012910">
    <property type="entry name" value="Plug_dom"/>
</dbReference>
<organism evidence="13 14">
    <name type="scientific">Ferrimonas lipolytica</name>
    <dbReference type="NCBI Taxonomy" id="2724191"/>
    <lineage>
        <taxon>Bacteria</taxon>
        <taxon>Pseudomonadati</taxon>
        <taxon>Pseudomonadota</taxon>
        <taxon>Gammaproteobacteria</taxon>
        <taxon>Alteromonadales</taxon>
        <taxon>Ferrimonadaceae</taxon>
        <taxon>Ferrimonas</taxon>
    </lineage>
</organism>
<evidence type="ECO:0000256" key="8">
    <source>
        <dbReference type="PROSITE-ProRule" id="PRU01360"/>
    </source>
</evidence>
<dbReference type="InterPro" id="IPR036942">
    <property type="entry name" value="Beta-barrel_TonB_sf"/>
</dbReference>
<evidence type="ECO:0000313" key="13">
    <source>
        <dbReference type="EMBL" id="QIZ76944.1"/>
    </source>
</evidence>
<comment type="subcellular location">
    <subcellularLocation>
        <location evidence="1 8">Cell outer membrane</location>
        <topology evidence="1 8">Multi-pass membrane protein</topology>
    </subcellularLocation>
</comment>
<reference evidence="13 14" key="1">
    <citation type="submission" date="2020-04" db="EMBL/GenBank/DDBJ databases">
        <title>Ferrimonas sp. S7 isolated from sea water.</title>
        <authorList>
            <person name="Bae S.S."/>
            <person name="Baek K."/>
        </authorList>
    </citation>
    <scope>NUCLEOTIDE SEQUENCE [LARGE SCALE GENOMIC DNA]</scope>
    <source>
        <strain evidence="13 14">S7</strain>
    </source>
</reference>
<keyword evidence="7 8" id="KW-0998">Cell outer membrane</keyword>
<dbReference type="Pfam" id="PF07715">
    <property type="entry name" value="Plug"/>
    <property type="match status" value="1"/>
</dbReference>
<feature type="chain" id="PRO_5026040702" evidence="10">
    <location>
        <begin position="34"/>
        <end position="949"/>
    </location>
</feature>
<keyword evidence="4 8" id="KW-0812">Transmembrane</keyword>
<comment type="similarity">
    <text evidence="8 9">Belongs to the TonB-dependent receptor family.</text>
</comment>
<keyword evidence="13" id="KW-0675">Receptor</keyword>
<feature type="domain" description="TonB-dependent receptor plug" evidence="12">
    <location>
        <begin position="58"/>
        <end position="170"/>
    </location>
</feature>
<feature type="domain" description="TonB-dependent receptor-like beta-barrel" evidence="11">
    <location>
        <begin position="362"/>
        <end position="915"/>
    </location>
</feature>
<evidence type="ECO:0000313" key="14">
    <source>
        <dbReference type="Proteomes" id="UP000501602"/>
    </source>
</evidence>
<dbReference type="Proteomes" id="UP000501602">
    <property type="component" value="Chromosome"/>
</dbReference>
<evidence type="ECO:0000259" key="12">
    <source>
        <dbReference type="Pfam" id="PF07715"/>
    </source>
</evidence>
<evidence type="ECO:0000256" key="4">
    <source>
        <dbReference type="ARBA" id="ARBA00022692"/>
    </source>
</evidence>
<dbReference type="PROSITE" id="PS52016">
    <property type="entry name" value="TONB_DEPENDENT_REC_3"/>
    <property type="match status" value="1"/>
</dbReference>
<name>A0A6H1UD27_9GAMM</name>
<protein>
    <submittedName>
        <fullName evidence="13">TonB-dependent receptor</fullName>
    </submittedName>
</protein>
<dbReference type="KEGG" id="fes:HER31_08685"/>
<keyword evidence="14" id="KW-1185">Reference proteome</keyword>
<dbReference type="Pfam" id="PF00593">
    <property type="entry name" value="TonB_dep_Rec_b-barrel"/>
    <property type="match status" value="1"/>
</dbReference>
<evidence type="ECO:0000256" key="3">
    <source>
        <dbReference type="ARBA" id="ARBA00022452"/>
    </source>
</evidence>
<keyword evidence="10" id="KW-0732">Signal</keyword>
<evidence type="ECO:0000256" key="9">
    <source>
        <dbReference type="RuleBase" id="RU003357"/>
    </source>
</evidence>
<dbReference type="RefSeq" id="WP_168660205.1">
    <property type="nucleotide sequence ID" value="NZ_CP051180.1"/>
</dbReference>
<dbReference type="Gene3D" id="2.40.170.20">
    <property type="entry name" value="TonB-dependent receptor, beta-barrel domain"/>
    <property type="match status" value="1"/>
</dbReference>
<dbReference type="CDD" id="cd01347">
    <property type="entry name" value="ligand_gated_channel"/>
    <property type="match status" value="1"/>
</dbReference>
<dbReference type="GO" id="GO:0009279">
    <property type="term" value="C:cell outer membrane"/>
    <property type="evidence" value="ECO:0007669"/>
    <property type="project" value="UniProtKB-SubCell"/>
</dbReference>
<gene>
    <name evidence="13" type="ORF">HER31_08685</name>
</gene>
<dbReference type="PANTHER" id="PTHR47234:SF2">
    <property type="entry name" value="TONB-DEPENDENT RECEPTOR"/>
    <property type="match status" value="1"/>
</dbReference>
<feature type="signal peptide" evidence="10">
    <location>
        <begin position="1"/>
        <end position="33"/>
    </location>
</feature>
<keyword evidence="5 9" id="KW-0798">TonB box</keyword>
<evidence type="ECO:0000256" key="6">
    <source>
        <dbReference type="ARBA" id="ARBA00023136"/>
    </source>
</evidence>
<accession>A0A6H1UD27</accession>
<evidence type="ECO:0000256" key="1">
    <source>
        <dbReference type="ARBA" id="ARBA00004571"/>
    </source>
</evidence>
<dbReference type="SUPFAM" id="SSF56935">
    <property type="entry name" value="Porins"/>
    <property type="match status" value="1"/>
</dbReference>
<evidence type="ECO:0000256" key="7">
    <source>
        <dbReference type="ARBA" id="ARBA00023237"/>
    </source>
</evidence>
<dbReference type="Gene3D" id="2.170.130.10">
    <property type="entry name" value="TonB-dependent receptor, plug domain"/>
    <property type="match status" value="1"/>
</dbReference>
<evidence type="ECO:0000256" key="5">
    <source>
        <dbReference type="ARBA" id="ARBA00023077"/>
    </source>
</evidence>
<dbReference type="AlphaFoldDB" id="A0A6H1UD27"/>
<dbReference type="PANTHER" id="PTHR47234">
    <property type="match status" value="1"/>
</dbReference>